<evidence type="ECO:0000256" key="5">
    <source>
        <dbReference type="RuleBase" id="RU003476"/>
    </source>
</evidence>
<proteinExistence type="inferred from homology"/>
<dbReference type="InterPro" id="IPR000086">
    <property type="entry name" value="NUDIX_hydrolase_dom"/>
</dbReference>
<accession>A0AAU7V4F6</accession>
<dbReference type="CDD" id="cd04685">
    <property type="entry name" value="NUDIX_Hydrolase"/>
    <property type="match status" value="1"/>
</dbReference>
<dbReference type="GO" id="GO:0016787">
    <property type="term" value="F:hydrolase activity"/>
    <property type="evidence" value="ECO:0007669"/>
    <property type="project" value="UniProtKB-KW"/>
</dbReference>
<dbReference type="RefSeq" id="WP_350257389.1">
    <property type="nucleotide sequence ID" value="NZ_CP138335.1"/>
</dbReference>
<dbReference type="Gene3D" id="3.90.79.10">
    <property type="entry name" value="Nucleoside Triphosphate Pyrophosphohydrolase"/>
    <property type="match status" value="1"/>
</dbReference>
<comment type="cofactor">
    <cofactor evidence="1">
        <name>Mg(2+)</name>
        <dbReference type="ChEBI" id="CHEBI:18420"/>
    </cofactor>
</comment>
<protein>
    <submittedName>
        <fullName evidence="7">NUDIX domain-containing protein</fullName>
    </submittedName>
</protein>
<evidence type="ECO:0000256" key="2">
    <source>
        <dbReference type="ARBA" id="ARBA00005582"/>
    </source>
</evidence>
<dbReference type="PROSITE" id="PS00893">
    <property type="entry name" value="NUDIX_BOX"/>
    <property type="match status" value="1"/>
</dbReference>
<keyword evidence="4" id="KW-0460">Magnesium</keyword>
<evidence type="ECO:0000256" key="4">
    <source>
        <dbReference type="ARBA" id="ARBA00022842"/>
    </source>
</evidence>
<dbReference type="PANTHER" id="PTHR43046:SF12">
    <property type="entry name" value="GDP-MANNOSE MANNOSYL HYDROLASE"/>
    <property type="match status" value="1"/>
</dbReference>
<evidence type="ECO:0000256" key="1">
    <source>
        <dbReference type="ARBA" id="ARBA00001946"/>
    </source>
</evidence>
<dbReference type="PROSITE" id="PS51462">
    <property type="entry name" value="NUDIX"/>
    <property type="match status" value="1"/>
</dbReference>
<dbReference type="Pfam" id="PF00293">
    <property type="entry name" value="NUDIX"/>
    <property type="match status" value="1"/>
</dbReference>
<dbReference type="KEGG" id="sapp:SAC06_05875"/>
<evidence type="ECO:0000256" key="3">
    <source>
        <dbReference type="ARBA" id="ARBA00022801"/>
    </source>
</evidence>
<dbReference type="PRINTS" id="PR00502">
    <property type="entry name" value="NUDIXFAMILY"/>
</dbReference>
<dbReference type="PANTHER" id="PTHR43046">
    <property type="entry name" value="GDP-MANNOSE MANNOSYL HYDROLASE"/>
    <property type="match status" value="1"/>
</dbReference>
<gene>
    <name evidence="7" type="ORF">SAC06_05875</name>
</gene>
<dbReference type="InterPro" id="IPR015797">
    <property type="entry name" value="NUDIX_hydrolase-like_dom_sf"/>
</dbReference>
<evidence type="ECO:0000259" key="6">
    <source>
        <dbReference type="PROSITE" id="PS51462"/>
    </source>
</evidence>
<dbReference type="SUPFAM" id="SSF55811">
    <property type="entry name" value="Nudix"/>
    <property type="match status" value="1"/>
</dbReference>
<dbReference type="InterPro" id="IPR020084">
    <property type="entry name" value="NUDIX_hydrolase_CS"/>
</dbReference>
<organism evidence="7">
    <name type="scientific">Scrofimicrobium appendicitidis</name>
    <dbReference type="NCBI Taxonomy" id="3079930"/>
    <lineage>
        <taxon>Bacteria</taxon>
        <taxon>Bacillati</taxon>
        <taxon>Actinomycetota</taxon>
        <taxon>Actinomycetes</taxon>
        <taxon>Actinomycetales</taxon>
        <taxon>Actinomycetaceae</taxon>
        <taxon>Scrofimicrobium</taxon>
    </lineage>
</organism>
<keyword evidence="3 5" id="KW-0378">Hydrolase</keyword>
<name>A0AAU7V4F6_9ACTO</name>
<evidence type="ECO:0000313" key="7">
    <source>
        <dbReference type="EMBL" id="XBW07183.1"/>
    </source>
</evidence>
<comment type="similarity">
    <text evidence="2 5">Belongs to the Nudix hydrolase family.</text>
</comment>
<dbReference type="InterPro" id="IPR020476">
    <property type="entry name" value="Nudix_hydrolase"/>
</dbReference>
<dbReference type="EMBL" id="CP138335">
    <property type="protein sequence ID" value="XBW07183.1"/>
    <property type="molecule type" value="Genomic_DNA"/>
</dbReference>
<feature type="domain" description="Nudix hydrolase" evidence="6">
    <location>
        <begin position="16"/>
        <end position="160"/>
    </location>
</feature>
<dbReference type="AlphaFoldDB" id="A0AAU7V4F6"/>
<sequence length="185" mass="20741">MTKLGADWQVGPDGIPTRRAARVVLLSTDGKTLLFEGHDGDDPAHRWWFTCGGGIEPGESPRAAAARELAEETGLVVESARLVGPVLERDADFAFRNVLARQIEDYYLVFLDGPARAIDTGGQTGSERNLVDRWRWFSAEQLVELAERETVYPLGLARYLRRWERGWDGVKLRVTERNSSHPPPN</sequence>
<reference evidence="7" key="1">
    <citation type="submission" date="2023-11" db="EMBL/GenBank/DDBJ databases">
        <title>Scrofimicrobium hongkongense sp. nov., isolated from a patient with peritonitis.</title>
        <authorList>
            <person name="Lao H.Y."/>
            <person name="Wong A.Y.P."/>
            <person name="Ng T.L."/>
            <person name="Wong R.Y.L."/>
            <person name="Yau M.C.Y."/>
            <person name="Lam J.Y.W."/>
            <person name="Siu G.K.H."/>
        </authorList>
    </citation>
    <scope>NUCLEOTIDE SEQUENCE</scope>
    <source>
        <strain evidence="7">R131</strain>
    </source>
</reference>